<comment type="subcellular location">
    <subcellularLocation>
        <location evidence="1">Nucleus</location>
    </subcellularLocation>
</comment>
<dbReference type="EMBL" id="GL348717">
    <property type="protein sequence ID" value="EFH54569.1"/>
    <property type="molecule type" value="Genomic_DNA"/>
</dbReference>
<dbReference type="GO" id="GO:0016567">
    <property type="term" value="P:protein ubiquitination"/>
    <property type="evidence" value="ECO:0007669"/>
    <property type="project" value="UniProtKB-UniRule"/>
</dbReference>
<dbReference type="GO" id="GO:0005634">
    <property type="term" value="C:nucleus"/>
    <property type="evidence" value="ECO:0007669"/>
    <property type="project" value="UniProtKB-SubCell"/>
</dbReference>
<dbReference type="GO" id="GO:0006511">
    <property type="term" value="P:ubiquitin-dependent protein catabolic process"/>
    <property type="evidence" value="ECO:0007669"/>
    <property type="project" value="InterPro"/>
</dbReference>
<dbReference type="InterPro" id="IPR016897">
    <property type="entry name" value="SKP1"/>
</dbReference>
<comment type="similarity">
    <text evidence="3 7">Belongs to the SKP1 family.</text>
</comment>
<dbReference type="HOGENOM" id="CLU_059252_6_1_1"/>
<dbReference type="Pfam" id="PF01466">
    <property type="entry name" value="Skp1"/>
    <property type="match status" value="1"/>
</dbReference>
<keyword evidence="11" id="KW-1185">Reference proteome</keyword>
<evidence type="ECO:0000313" key="11">
    <source>
        <dbReference type="Proteomes" id="UP000008694"/>
    </source>
</evidence>
<evidence type="ECO:0000256" key="6">
    <source>
        <dbReference type="ARBA" id="ARBA00054396"/>
    </source>
</evidence>
<sequence length="154" mass="17277">MSKKMIVLKSSDGKSFEVDEAVARKSVTINNMAEDECADNGIPLPNVTSKILKIVIAYCKKHVESNEEEDLKEWDADFMKKIEPSILFDVMIAANYLNIPSLLDLTCQTVAALLQADLLSGKTPAEIRTRFNIENDLTPAEVAEIRKENQWAFE</sequence>
<evidence type="ECO:0000256" key="4">
    <source>
        <dbReference type="ARBA" id="ARBA00022786"/>
    </source>
</evidence>
<comment type="function">
    <text evidence="6 7">Involved in ubiquitination and subsequent proteasomal degradation of target proteins. Together with CUL1, RBX1 and a F-box protein, it forms a SCF E3 ubiquitin ligase complex. The functional specificity of this complex depends on the type of F-box protein. In the SCF complex, it serves as an adapter that links the F-box protein to CUL1.</text>
</comment>
<dbReference type="eggNOG" id="KOG1724">
    <property type="taxonomic scope" value="Eukaryota"/>
</dbReference>
<comment type="pathway">
    <text evidence="2 7">Protein modification; protein ubiquitination.</text>
</comment>
<evidence type="ECO:0000256" key="3">
    <source>
        <dbReference type="ARBA" id="ARBA00009993"/>
    </source>
</evidence>
<organism evidence="11">
    <name type="scientific">Arabidopsis lyrata subsp. lyrata</name>
    <name type="common">Lyre-leaved rock-cress</name>
    <dbReference type="NCBI Taxonomy" id="81972"/>
    <lineage>
        <taxon>Eukaryota</taxon>
        <taxon>Viridiplantae</taxon>
        <taxon>Streptophyta</taxon>
        <taxon>Embryophyta</taxon>
        <taxon>Tracheophyta</taxon>
        <taxon>Spermatophyta</taxon>
        <taxon>Magnoliopsida</taxon>
        <taxon>eudicotyledons</taxon>
        <taxon>Gunneridae</taxon>
        <taxon>Pentapetalae</taxon>
        <taxon>rosids</taxon>
        <taxon>malvids</taxon>
        <taxon>Brassicales</taxon>
        <taxon>Brassicaceae</taxon>
        <taxon>Camelineae</taxon>
        <taxon>Arabidopsis</taxon>
    </lineage>
</organism>
<accession>D7LWK0</accession>
<dbReference type="STRING" id="81972.D7LWK0"/>
<dbReference type="SMART" id="SM00512">
    <property type="entry name" value="Skp1"/>
    <property type="match status" value="1"/>
</dbReference>
<dbReference type="Gramene" id="scaffold_503226.1">
    <property type="protein sequence ID" value="scaffold_503226.1"/>
    <property type="gene ID" value="scaffold_503226.1"/>
</dbReference>
<dbReference type="InterPro" id="IPR011333">
    <property type="entry name" value="SKP1/BTB/POZ_sf"/>
</dbReference>
<dbReference type="InterPro" id="IPR016072">
    <property type="entry name" value="Skp1_comp_dimer"/>
</dbReference>
<evidence type="ECO:0000256" key="5">
    <source>
        <dbReference type="ARBA" id="ARBA00023242"/>
    </source>
</evidence>
<gene>
    <name evidence="10" type="ORF">ARALYDRAFT_907522</name>
</gene>
<evidence type="ECO:0000259" key="8">
    <source>
        <dbReference type="Pfam" id="PF01466"/>
    </source>
</evidence>
<keyword evidence="5" id="KW-0539">Nucleus</keyword>
<dbReference type="FunFam" id="3.30.710.10:FF:000170">
    <property type="entry name" value="SKP1-like protein 5"/>
    <property type="match status" value="1"/>
</dbReference>
<evidence type="ECO:0000256" key="7">
    <source>
        <dbReference type="PIRNR" id="PIRNR028729"/>
    </source>
</evidence>
<dbReference type="Gene3D" id="3.30.710.10">
    <property type="entry name" value="Potassium Channel Kv1.1, Chain A"/>
    <property type="match status" value="1"/>
</dbReference>
<dbReference type="PANTHER" id="PTHR11165">
    <property type="entry name" value="SKP1"/>
    <property type="match status" value="1"/>
</dbReference>
<dbReference type="Pfam" id="PF03931">
    <property type="entry name" value="Skp1_POZ"/>
    <property type="match status" value="1"/>
</dbReference>
<evidence type="ECO:0000259" key="9">
    <source>
        <dbReference type="Pfam" id="PF03931"/>
    </source>
</evidence>
<dbReference type="UniPathway" id="UPA00143"/>
<comment type="subunit">
    <text evidence="7">Part of a SCF (SKP1-cullin-F-box) protein ligase complex.</text>
</comment>
<feature type="domain" description="SKP1 component POZ" evidence="9">
    <location>
        <begin position="4"/>
        <end position="63"/>
    </location>
</feature>
<dbReference type="GO" id="GO:0009867">
    <property type="term" value="P:jasmonic acid mediated signaling pathway"/>
    <property type="evidence" value="ECO:0007669"/>
    <property type="project" value="EnsemblPlants"/>
</dbReference>
<dbReference type="Proteomes" id="UP000008694">
    <property type="component" value="Unassembled WGS sequence"/>
</dbReference>
<keyword evidence="4 7" id="KW-0833">Ubl conjugation pathway</keyword>
<dbReference type="SUPFAM" id="SSF81382">
    <property type="entry name" value="Skp1 dimerisation domain-like"/>
    <property type="match status" value="1"/>
</dbReference>
<dbReference type="PIRSF" id="PIRSF028729">
    <property type="entry name" value="E3_ubiquit_lig_SCF_Skp"/>
    <property type="match status" value="1"/>
</dbReference>
<protein>
    <recommendedName>
        <fullName evidence="7">SKP1-like protein</fullName>
    </recommendedName>
</protein>
<name>D7LWK0_ARALL</name>
<evidence type="ECO:0000256" key="2">
    <source>
        <dbReference type="ARBA" id="ARBA00004906"/>
    </source>
</evidence>
<dbReference type="AlphaFoldDB" id="D7LWK0"/>
<dbReference type="InterPro" id="IPR001232">
    <property type="entry name" value="SKP1-like"/>
</dbReference>
<dbReference type="SUPFAM" id="SSF54695">
    <property type="entry name" value="POZ domain"/>
    <property type="match status" value="1"/>
</dbReference>
<evidence type="ECO:0000313" key="10">
    <source>
        <dbReference type="EMBL" id="EFH54569.1"/>
    </source>
</evidence>
<dbReference type="OrthoDB" id="1041083at2759"/>
<proteinExistence type="inferred from homology"/>
<dbReference type="InterPro" id="IPR036296">
    <property type="entry name" value="SKP1-like_dim_sf"/>
</dbReference>
<feature type="domain" description="SKP1 component dimerisation" evidence="8">
    <location>
        <begin position="101"/>
        <end position="152"/>
    </location>
</feature>
<evidence type="ECO:0000256" key="1">
    <source>
        <dbReference type="ARBA" id="ARBA00004123"/>
    </source>
</evidence>
<dbReference type="InterPro" id="IPR016073">
    <property type="entry name" value="Skp1_comp_POZ"/>
</dbReference>
<dbReference type="KEGG" id="aly:9314378"/>
<reference evidence="11" key="1">
    <citation type="journal article" date="2011" name="Nat. Genet.">
        <title>The Arabidopsis lyrata genome sequence and the basis of rapid genome size change.</title>
        <authorList>
            <person name="Hu T.T."/>
            <person name="Pattyn P."/>
            <person name="Bakker E.G."/>
            <person name="Cao J."/>
            <person name="Cheng J.-F."/>
            <person name="Clark R.M."/>
            <person name="Fahlgren N."/>
            <person name="Fawcett J.A."/>
            <person name="Grimwood J."/>
            <person name="Gundlach H."/>
            <person name="Haberer G."/>
            <person name="Hollister J.D."/>
            <person name="Ossowski S."/>
            <person name="Ottilar R.P."/>
            <person name="Salamov A.A."/>
            <person name="Schneeberger K."/>
            <person name="Spannagl M."/>
            <person name="Wang X."/>
            <person name="Yang L."/>
            <person name="Nasrallah M.E."/>
            <person name="Bergelson J."/>
            <person name="Carrington J.C."/>
            <person name="Gaut B.S."/>
            <person name="Schmutz J."/>
            <person name="Mayer K.F.X."/>
            <person name="Van de Peer Y."/>
            <person name="Grigoriev I.V."/>
            <person name="Nordborg M."/>
            <person name="Weigel D."/>
            <person name="Guo Y.-L."/>
        </authorList>
    </citation>
    <scope>NUCLEOTIDE SEQUENCE [LARGE SCALE GENOMIC DNA]</scope>
    <source>
        <strain evidence="11">cv. MN47</strain>
    </source>
</reference>
<dbReference type="CDD" id="cd18322">
    <property type="entry name" value="BTB_POZ_SKP1"/>
    <property type="match status" value="1"/>
</dbReference>